<protein>
    <submittedName>
        <fullName evidence="1">Uncharacterized protein</fullName>
    </submittedName>
</protein>
<sequence>MLCYRFTCEASHSDRADH</sequence>
<proteinExistence type="predicted"/>
<reference evidence="1" key="2">
    <citation type="journal article" date="2015" name="Fish Shellfish Immunol.">
        <title>Early steps in the European eel (Anguilla anguilla)-Vibrio vulnificus interaction in the gills: Role of the RtxA13 toxin.</title>
        <authorList>
            <person name="Callol A."/>
            <person name="Pajuelo D."/>
            <person name="Ebbesson L."/>
            <person name="Teles M."/>
            <person name="MacKenzie S."/>
            <person name="Amaro C."/>
        </authorList>
    </citation>
    <scope>NUCLEOTIDE SEQUENCE</scope>
</reference>
<organism evidence="1">
    <name type="scientific">Anguilla anguilla</name>
    <name type="common">European freshwater eel</name>
    <name type="synonym">Muraena anguilla</name>
    <dbReference type="NCBI Taxonomy" id="7936"/>
    <lineage>
        <taxon>Eukaryota</taxon>
        <taxon>Metazoa</taxon>
        <taxon>Chordata</taxon>
        <taxon>Craniata</taxon>
        <taxon>Vertebrata</taxon>
        <taxon>Euteleostomi</taxon>
        <taxon>Actinopterygii</taxon>
        <taxon>Neopterygii</taxon>
        <taxon>Teleostei</taxon>
        <taxon>Anguilliformes</taxon>
        <taxon>Anguillidae</taxon>
        <taxon>Anguilla</taxon>
    </lineage>
</organism>
<name>A0A0E9TYQ5_ANGAN</name>
<dbReference type="EMBL" id="GBXM01049886">
    <property type="protein sequence ID" value="JAH58691.1"/>
    <property type="molecule type" value="Transcribed_RNA"/>
</dbReference>
<accession>A0A0E9TYQ5</accession>
<reference evidence="1" key="1">
    <citation type="submission" date="2014-11" db="EMBL/GenBank/DDBJ databases">
        <authorList>
            <person name="Amaro Gonzalez C."/>
        </authorList>
    </citation>
    <scope>NUCLEOTIDE SEQUENCE</scope>
</reference>
<evidence type="ECO:0000313" key="1">
    <source>
        <dbReference type="EMBL" id="JAH58691.1"/>
    </source>
</evidence>
<dbReference type="AlphaFoldDB" id="A0A0E9TYQ5"/>